<dbReference type="EMBL" id="CP029185">
    <property type="protein sequence ID" value="AWH88651.1"/>
    <property type="molecule type" value="Genomic_DNA"/>
</dbReference>
<dbReference type="Proteomes" id="UP000244908">
    <property type="component" value="Chromosome"/>
</dbReference>
<accession>A0A2Y9TYP2</accession>
<evidence type="ECO:0000313" key="2">
    <source>
        <dbReference type="Proteomes" id="UP000244908"/>
    </source>
</evidence>
<proteinExistence type="predicted"/>
<evidence type="ECO:0000313" key="1">
    <source>
        <dbReference type="EMBL" id="AWH88651.1"/>
    </source>
</evidence>
<gene>
    <name evidence="1" type="ORF">HYN51_08820</name>
</gene>
<sequence>MVMKRNKLVGISLSVIATVILAGWLVWQFLFPAPVAKWVFYGEKPSELRGYTFPPAKSSRNGKLESKPEIPDGDGALLTLWPDIKRCTLTVKSGQENISVTRFQESTPEVVQVEYIDENGMPSTLHVQLGYGVNFWTYPDPDANNDFIGWKFDNLAGKALPVRFRGGAMMKKVIDGTQYKRQTNGHWLYEKYQHGRVLESKEFSTLPVANSEQNRQAELALIDNANQWLSETLQDLSDTLSVPIPDQWLSTNSDPCQSVNTDM</sequence>
<keyword evidence="2" id="KW-1185">Reference proteome</keyword>
<dbReference type="AlphaFoldDB" id="A0A2Y9TYP2"/>
<name>A0A2Y9TYP2_9GAMM</name>
<dbReference type="KEGG" id="lpv:HYN51_08820"/>
<reference evidence="1 2" key="1">
    <citation type="journal article" date="2019" name="Int. J. Syst. Evol. Microbiol.">
        <title>Limnobaculum parvum gen. nov., sp. nov., isolated from a freshwater lake.</title>
        <authorList>
            <person name="Baek C."/>
            <person name="Shin S.K."/>
            <person name="Yi H."/>
        </authorList>
    </citation>
    <scope>NUCLEOTIDE SEQUENCE [LARGE SCALE GENOMIC DNA]</scope>
    <source>
        <strain evidence="1 2">HYN0051</strain>
    </source>
</reference>
<protein>
    <submittedName>
        <fullName evidence="1">Uncharacterized protein</fullName>
    </submittedName>
</protein>
<organism evidence="1 2">
    <name type="scientific">Limnobaculum parvum</name>
    <dbReference type="NCBI Taxonomy" id="2172103"/>
    <lineage>
        <taxon>Bacteria</taxon>
        <taxon>Pseudomonadati</taxon>
        <taxon>Pseudomonadota</taxon>
        <taxon>Gammaproteobacteria</taxon>
        <taxon>Enterobacterales</taxon>
        <taxon>Budviciaceae</taxon>
        <taxon>Limnobaculum</taxon>
    </lineage>
</organism>